<evidence type="ECO:0008006" key="4">
    <source>
        <dbReference type="Google" id="ProtNLM"/>
    </source>
</evidence>
<dbReference type="OrthoDB" id="105071at2"/>
<dbReference type="RefSeq" id="WP_156185964.1">
    <property type="nucleotide sequence ID" value="NZ_JACHEK010000005.1"/>
</dbReference>
<sequence length="546" mass="61245">MMVRRVSPRNFLWYRKPAFLLALLAALVAFVVQSGELGTADTQHRLQSTHALWTFEPPVFPQEYPEFGIHGRGGKLQSWYGIGQSLLMLPADIAGTYIERLPVFARYNGNDPSVRDIVVSYSTNIFVTVITALVCFRFLLSLGFAVDHSVAGVLAMLFATTHLHYTQNMMENNYIFLLTLTGFCYQYRWLCTGSRRALVLGSTAFGLNLLTRLTTGLDLLAGGLFVLLVLACQGVRGNDLWSRIRIYLTTAIPIYIFFGLIDRLYQFYRFGSFFSTYLGIYAQEAKQRNPALPVSYPFEKPFHTGFFGALFAPEKSIFLFDPLLILAILVAVVGWRRFTPAVKAYVLTTALLLLAYISFYARYTVWSGDFAWGDRYVSTAVESASLLAVPLLLRFRRAIGRPVWIAGIALLAISIVIQIASLAFWLPLEIYQMETLGHPTFVVGLRFENILAFAFGKMNAWGLTNAAMTQDPWDYVHITTWNVLPFLLKRSGIAPAWVVNVSLVIWYAGLAAVACTLFALLRTLGRSEKCAETSPAATLLQERGHR</sequence>
<gene>
    <name evidence="2" type="ORF">HNQ77_002606</name>
</gene>
<comment type="caution">
    <text evidence="2">The sequence shown here is derived from an EMBL/GenBank/DDBJ whole genome shotgun (WGS) entry which is preliminary data.</text>
</comment>
<evidence type="ECO:0000313" key="3">
    <source>
        <dbReference type="Proteomes" id="UP000538666"/>
    </source>
</evidence>
<keyword evidence="3" id="KW-1185">Reference proteome</keyword>
<feature type="transmembrane region" description="Helical" evidence="1">
    <location>
        <begin position="244"/>
        <end position="261"/>
    </location>
</feature>
<accession>A0A841JU19</accession>
<protein>
    <recommendedName>
        <fullName evidence="4">Glycosyltransferase RgtA/B/C/D-like domain-containing protein</fullName>
    </recommendedName>
</protein>
<feature type="transmembrane region" description="Helical" evidence="1">
    <location>
        <begin position="209"/>
        <end position="232"/>
    </location>
</feature>
<dbReference type="Proteomes" id="UP000538666">
    <property type="component" value="Unassembled WGS sequence"/>
</dbReference>
<feature type="transmembrane region" description="Helical" evidence="1">
    <location>
        <begin position="317"/>
        <end position="335"/>
    </location>
</feature>
<feature type="transmembrane region" description="Helical" evidence="1">
    <location>
        <begin position="497"/>
        <end position="521"/>
    </location>
</feature>
<name>A0A841JU19_9BACT</name>
<keyword evidence="1" id="KW-1133">Transmembrane helix</keyword>
<dbReference type="EMBL" id="JACHEK010000005">
    <property type="protein sequence ID" value="MBB6144650.1"/>
    <property type="molecule type" value="Genomic_DNA"/>
</dbReference>
<evidence type="ECO:0000256" key="1">
    <source>
        <dbReference type="SAM" id="Phobius"/>
    </source>
</evidence>
<feature type="transmembrane region" description="Helical" evidence="1">
    <location>
        <begin position="146"/>
        <end position="165"/>
    </location>
</feature>
<feature type="transmembrane region" description="Helical" evidence="1">
    <location>
        <begin position="79"/>
        <end position="98"/>
    </location>
</feature>
<feature type="transmembrane region" description="Helical" evidence="1">
    <location>
        <begin position="172"/>
        <end position="189"/>
    </location>
</feature>
<evidence type="ECO:0000313" key="2">
    <source>
        <dbReference type="EMBL" id="MBB6144650.1"/>
    </source>
</evidence>
<keyword evidence="1" id="KW-0472">Membrane</keyword>
<feature type="transmembrane region" description="Helical" evidence="1">
    <location>
        <begin position="118"/>
        <end position="140"/>
    </location>
</feature>
<reference evidence="2 3" key="1">
    <citation type="submission" date="2020-08" db="EMBL/GenBank/DDBJ databases">
        <title>Genomic Encyclopedia of Type Strains, Phase IV (KMG-IV): sequencing the most valuable type-strain genomes for metagenomic binning, comparative biology and taxonomic classification.</title>
        <authorList>
            <person name="Goeker M."/>
        </authorList>
    </citation>
    <scope>NUCLEOTIDE SEQUENCE [LARGE SCALE GENOMIC DNA]</scope>
    <source>
        <strain evidence="2 3">DSM 103733</strain>
    </source>
</reference>
<feature type="transmembrane region" description="Helical" evidence="1">
    <location>
        <begin position="375"/>
        <end position="393"/>
    </location>
</feature>
<proteinExistence type="predicted"/>
<dbReference type="AlphaFoldDB" id="A0A841JU19"/>
<feature type="transmembrane region" description="Helical" evidence="1">
    <location>
        <begin position="342"/>
        <end position="363"/>
    </location>
</feature>
<feature type="transmembrane region" description="Helical" evidence="1">
    <location>
        <begin position="405"/>
        <end position="426"/>
    </location>
</feature>
<organism evidence="2 3">
    <name type="scientific">Silvibacterium bohemicum</name>
    <dbReference type="NCBI Taxonomy" id="1577686"/>
    <lineage>
        <taxon>Bacteria</taxon>
        <taxon>Pseudomonadati</taxon>
        <taxon>Acidobacteriota</taxon>
        <taxon>Terriglobia</taxon>
        <taxon>Terriglobales</taxon>
        <taxon>Acidobacteriaceae</taxon>
        <taxon>Silvibacterium</taxon>
    </lineage>
</organism>
<keyword evidence="1" id="KW-0812">Transmembrane</keyword>